<dbReference type="AlphaFoldDB" id="B3E9C0"/>
<dbReference type="EMBL" id="CP001089">
    <property type="protein sequence ID" value="ACD93786.1"/>
    <property type="molecule type" value="Genomic_DNA"/>
</dbReference>
<dbReference type="KEGG" id="glo:Glov_0048"/>
<dbReference type="eggNOG" id="COG2365">
    <property type="taxonomic scope" value="Bacteria"/>
</dbReference>
<dbReference type="GO" id="GO:0008486">
    <property type="term" value="F:diphosphoinositol-polyphosphate diphosphatase activity"/>
    <property type="evidence" value="ECO:0007669"/>
    <property type="project" value="UniProtKB-EC"/>
</dbReference>
<dbReference type="HOGENOM" id="CLU_086657_1_0_7"/>
<evidence type="ECO:0000313" key="9">
    <source>
        <dbReference type="Proteomes" id="UP000002420"/>
    </source>
</evidence>
<dbReference type="PANTHER" id="PTHR31126:SF72">
    <property type="entry name" value="DUAL SPECIFICITY PROTEIN PHOSPHATASE TPBA"/>
    <property type="match status" value="1"/>
</dbReference>
<feature type="signal peptide" evidence="6">
    <location>
        <begin position="1"/>
        <end position="25"/>
    </location>
</feature>
<organism evidence="8 9">
    <name type="scientific">Trichlorobacter lovleyi (strain ATCC BAA-1151 / DSM 17278 / SZ)</name>
    <name type="common">Geobacter lovleyi</name>
    <dbReference type="NCBI Taxonomy" id="398767"/>
    <lineage>
        <taxon>Bacteria</taxon>
        <taxon>Pseudomonadati</taxon>
        <taxon>Thermodesulfobacteriota</taxon>
        <taxon>Desulfuromonadia</taxon>
        <taxon>Geobacterales</taxon>
        <taxon>Geobacteraceae</taxon>
        <taxon>Trichlorobacter</taxon>
    </lineage>
</organism>
<feature type="domain" description="Tyrosine specific protein phosphatases" evidence="7">
    <location>
        <begin position="116"/>
        <end position="173"/>
    </location>
</feature>
<evidence type="ECO:0000256" key="5">
    <source>
        <dbReference type="ARBA" id="ARBA00047927"/>
    </source>
</evidence>
<dbReference type="InterPro" id="IPR016130">
    <property type="entry name" value="Tyr_Pase_AS"/>
</dbReference>
<keyword evidence="6" id="KW-0732">Signal</keyword>
<evidence type="ECO:0000256" key="3">
    <source>
        <dbReference type="ARBA" id="ARBA00044949"/>
    </source>
</evidence>
<dbReference type="InterPro" id="IPR020422">
    <property type="entry name" value="TYR_PHOSPHATASE_DUAL_dom"/>
</dbReference>
<dbReference type="STRING" id="398767.Glov_0048"/>
<sequence length="204" mass="22189">MLLPTCRFLIIVSCCLTILAGSAWANAPAAATKHVADQPIVIRSSEHLYNLPGLGNVGRVAPGVYRGEQPGAAGYATLKRLGIKTVIDLRTSESEKTQVEAAGMKAIAVPIEMTRKGLRQKVDQVVALMADPANQPVYVHCRHGQDRTGIVVAAYRMTQDNWSLKDVEAEMQSFGFNDVWTNFKAFIRTYTPQSNTLSPAGSSR</sequence>
<evidence type="ECO:0000256" key="2">
    <source>
        <dbReference type="ARBA" id="ARBA00022801"/>
    </source>
</evidence>
<dbReference type="OrthoDB" id="9814896at2"/>
<comment type="similarity">
    <text evidence="3">Belongs to the protein-tyrosine phosphatase family. Atypical dual-specificity phosphatase Siw14-like subfamily.</text>
</comment>
<comment type="catalytic activity">
    <reaction evidence="4">
        <text>5-diphospho-1D-myo-inositol 1,2,3,4,6-pentakisphosphate + H2O = 1D-myo-inositol hexakisphosphate + phosphate + H(+)</text>
        <dbReference type="Rhea" id="RHEA:22384"/>
        <dbReference type="ChEBI" id="CHEBI:15377"/>
        <dbReference type="ChEBI" id="CHEBI:15378"/>
        <dbReference type="ChEBI" id="CHEBI:43474"/>
        <dbReference type="ChEBI" id="CHEBI:58130"/>
        <dbReference type="ChEBI" id="CHEBI:58628"/>
        <dbReference type="EC" id="3.6.1.52"/>
    </reaction>
    <physiologicalReaction direction="left-to-right" evidence="4">
        <dbReference type="Rhea" id="RHEA:22385"/>
    </physiologicalReaction>
</comment>
<protein>
    <recommendedName>
        <fullName evidence="1">diphosphoinositol-polyphosphate diphosphatase</fullName>
        <ecNumber evidence="1">3.6.1.52</ecNumber>
    </recommendedName>
</protein>
<dbReference type="GO" id="GO:0016791">
    <property type="term" value="F:phosphatase activity"/>
    <property type="evidence" value="ECO:0007669"/>
    <property type="project" value="TreeGrafter"/>
</dbReference>
<dbReference type="InterPro" id="IPR029021">
    <property type="entry name" value="Prot-tyrosine_phosphatase-like"/>
</dbReference>
<evidence type="ECO:0000256" key="6">
    <source>
        <dbReference type="SAM" id="SignalP"/>
    </source>
</evidence>
<comment type="catalytic activity">
    <reaction evidence="5">
        <text>1,5-bis(diphospho)-1D-myo-inositol 2,3,4,6-tetrakisphosphate + H2O = 1-diphospho-1D-myo-inositol 2,3,4,5,6-pentakisphosphate + phosphate + 2 H(+)</text>
        <dbReference type="Rhea" id="RHEA:79699"/>
        <dbReference type="ChEBI" id="CHEBI:15377"/>
        <dbReference type="ChEBI" id="CHEBI:15378"/>
        <dbReference type="ChEBI" id="CHEBI:43474"/>
        <dbReference type="ChEBI" id="CHEBI:74946"/>
        <dbReference type="ChEBI" id="CHEBI:77983"/>
        <dbReference type="EC" id="3.6.1.52"/>
    </reaction>
    <physiologicalReaction direction="left-to-right" evidence="5">
        <dbReference type="Rhea" id="RHEA:79700"/>
    </physiologicalReaction>
</comment>
<evidence type="ECO:0000259" key="7">
    <source>
        <dbReference type="PROSITE" id="PS50056"/>
    </source>
</evidence>
<keyword evidence="9" id="KW-1185">Reference proteome</keyword>
<reference evidence="8 9" key="1">
    <citation type="submission" date="2008-05" db="EMBL/GenBank/DDBJ databases">
        <title>Complete sequence of chromosome of Geobacter lovleyi SZ.</title>
        <authorList>
            <consortium name="US DOE Joint Genome Institute"/>
            <person name="Lucas S."/>
            <person name="Copeland A."/>
            <person name="Lapidus A."/>
            <person name="Glavina del Rio T."/>
            <person name="Dalin E."/>
            <person name="Tice H."/>
            <person name="Bruce D."/>
            <person name="Goodwin L."/>
            <person name="Pitluck S."/>
            <person name="Chertkov O."/>
            <person name="Meincke L."/>
            <person name="Brettin T."/>
            <person name="Detter J.C."/>
            <person name="Han C."/>
            <person name="Tapia R."/>
            <person name="Kuske C.R."/>
            <person name="Schmutz J."/>
            <person name="Larimer F."/>
            <person name="Land M."/>
            <person name="Hauser L."/>
            <person name="Kyrpides N."/>
            <person name="Mikhailova N."/>
            <person name="Sung Y."/>
            <person name="Fletcher K.E."/>
            <person name="Ritalahti K.M."/>
            <person name="Loeffler F.E."/>
            <person name="Richardson P."/>
        </authorList>
    </citation>
    <scope>NUCLEOTIDE SEQUENCE [LARGE SCALE GENOMIC DNA]</scope>
    <source>
        <strain evidence="9">ATCC BAA-1151 / DSM 17278 / SZ</strain>
    </source>
</reference>
<evidence type="ECO:0000313" key="8">
    <source>
        <dbReference type="EMBL" id="ACD93786.1"/>
    </source>
</evidence>
<evidence type="ECO:0000256" key="4">
    <source>
        <dbReference type="ARBA" id="ARBA00047342"/>
    </source>
</evidence>
<dbReference type="SMART" id="SM00195">
    <property type="entry name" value="DSPc"/>
    <property type="match status" value="1"/>
</dbReference>
<dbReference type="Pfam" id="PF03162">
    <property type="entry name" value="Y_phosphatase2"/>
    <property type="match status" value="1"/>
</dbReference>
<dbReference type="PROSITE" id="PS50056">
    <property type="entry name" value="TYR_PHOSPHATASE_2"/>
    <property type="match status" value="1"/>
</dbReference>
<dbReference type="InterPro" id="IPR004861">
    <property type="entry name" value="Siw14-like"/>
</dbReference>
<dbReference type="Proteomes" id="UP000002420">
    <property type="component" value="Chromosome"/>
</dbReference>
<feature type="chain" id="PRO_5002787656" description="diphosphoinositol-polyphosphate diphosphatase" evidence="6">
    <location>
        <begin position="26"/>
        <end position="204"/>
    </location>
</feature>
<accession>B3E9C0</accession>
<keyword evidence="2" id="KW-0378">Hydrolase</keyword>
<dbReference type="RefSeq" id="WP_012468145.1">
    <property type="nucleotide sequence ID" value="NC_010814.1"/>
</dbReference>
<dbReference type="EC" id="3.6.1.52" evidence="1"/>
<dbReference type="InterPro" id="IPR000387">
    <property type="entry name" value="Tyr_Pase_dom"/>
</dbReference>
<evidence type="ECO:0000256" key="1">
    <source>
        <dbReference type="ARBA" id="ARBA00012527"/>
    </source>
</evidence>
<dbReference type="SUPFAM" id="SSF52799">
    <property type="entry name" value="(Phosphotyrosine protein) phosphatases II"/>
    <property type="match status" value="1"/>
</dbReference>
<dbReference type="PANTHER" id="PTHR31126">
    <property type="entry name" value="TYROSINE-PROTEIN PHOSPHATASE"/>
    <property type="match status" value="1"/>
</dbReference>
<gene>
    <name evidence="8" type="ordered locus">Glov_0048</name>
</gene>
<dbReference type="PROSITE" id="PS00383">
    <property type="entry name" value="TYR_PHOSPHATASE_1"/>
    <property type="match status" value="1"/>
</dbReference>
<name>B3E9C0_TRIL1</name>
<dbReference type="Gene3D" id="3.90.190.10">
    <property type="entry name" value="Protein tyrosine phosphatase superfamily"/>
    <property type="match status" value="1"/>
</dbReference>
<proteinExistence type="inferred from homology"/>